<keyword evidence="3" id="KW-1185">Reference proteome</keyword>
<feature type="region of interest" description="Disordered" evidence="1">
    <location>
        <begin position="159"/>
        <end position="181"/>
    </location>
</feature>
<evidence type="ECO:0000313" key="2">
    <source>
        <dbReference type="EMBL" id="MED6119099.1"/>
    </source>
</evidence>
<dbReference type="EMBL" id="JASCZI010030227">
    <property type="protein sequence ID" value="MED6119099.1"/>
    <property type="molecule type" value="Genomic_DNA"/>
</dbReference>
<sequence>MLRKKKMKKVNELFAKTAFYKSSNIYHQTLISHSPPSFFAGISPENQAPGNSGLTVAPKVSNFVICLLCEGLASQRYLVLGHTSTTFTTPPSSIGFSVCLTVAAPSSIAGGLIYCCRRAPIFFICWRRLSQWLLRCLLMPHTTSTRRCSILRHDPKEKWQPSEADASRGSFDATAKPNGHHESTLRLYSQGHKRSLLRALTTVSKFGSGGFGGDRFTLALPVQDMCHPFSPSQQWCCSWRCSHHYFRRRHQHHHTLLLSPCDRTLLLFFF</sequence>
<name>A0ABU6R5E0_9FABA</name>
<accession>A0ABU6R5E0</accession>
<evidence type="ECO:0000313" key="3">
    <source>
        <dbReference type="Proteomes" id="UP001341840"/>
    </source>
</evidence>
<gene>
    <name evidence="2" type="ORF">PIB30_008611</name>
</gene>
<comment type="caution">
    <text evidence="2">The sequence shown here is derived from an EMBL/GenBank/DDBJ whole genome shotgun (WGS) entry which is preliminary data.</text>
</comment>
<protein>
    <submittedName>
        <fullName evidence="2">Uncharacterized protein</fullName>
    </submittedName>
</protein>
<dbReference type="Proteomes" id="UP001341840">
    <property type="component" value="Unassembled WGS sequence"/>
</dbReference>
<organism evidence="2 3">
    <name type="scientific">Stylosanthes scabra</name>
    <dbReference type="NCBI Taxonomy" id="79078"/>
    <lineage>
        <taxon>Eukaryota</taxon>
        <taxon>Viridiplantae</taxon>
        <taxon>Streptophyta</taxon>
        <taxon>Embryophyta</taxon>
        <taxon>Tracheophyta</taxon>
        <taxon>Spermatophyta</taxon>
        <taxon>Magnoliopsida</taxon>
        <taxon>eudicotyledons</taxon>
        <taxon>Gunneridae</taxon>
        <taxon>Pentapetalae</taxon>
        <taxon>rosids</taxon>
        <taxon>fabids</taxon>
        <taxon>Fabales</taxon>
        <taxon>Fabaceae</taxon>
        <taxon>Papilionoideae</taxon>
        <taxon>50 kb inversion clade</taxon>
        <taxon>dalbergioids sensu lato</taxon>
        <taxon>Dalbergieae</taxon>
        <taxon>Pterocarpus clade</taxon>
        <taxon>Stylosanthes</taxon>
    </lineage>
</organism>
<proteinExistence type="predicted"/>
<evidence type="ECO:0000256" key="1">
    <source>
        <dbReference type="SAM" id="MobiDB-lite"/>
    </source>
</evidence>
<reference evidence="2 3" key="1">
    <citation type="journal article" date="2023" name="Plants (Basel)">
        <title>Bridging the Gap: Combining Genomics and Transcriptomics Approaches to Understand Stylosanthes scabra, an Orphan Legume from the Brazilian Caatinga.</title>
        <authorList>
            <person name="Ferreira-Neto J.R.C."/>
            <person name="da Silva M.D."/>
            <person name="Binneck E."/>
            <person name="de Melo N.F."/>
            <person name="da Silva R.H."/>
            <person name="de Melo A.L.T.M."/>
            <person name="Pandolfi V."/>
            <person name="Bustamante F.O."/>
            <person name="Brasileiro-Vidal A.C."/>
            <person name="Benko-Iseppon A.M."/>
        </authorList>
    </citation>
    <scope>NUCLEOTIDE SEQUENCE [LARGE SCALE GENOMIC DNA]</scope>
    <source>
        <tissue evidence="2">Leaves</tissue>
    </source>
</reference>